<dbReference type="InterPro" id="IPR036514">
    <property type="entry name" value="SGNH_hydro_sf"/>
</dbReference>
<evidence type="ECO:0000313" key="4">
    <source>
        <dbReference type="EMBL" id="MBB4044353.1"/>
    </source>
</evidence>
<dbReference type="Pfam" id="PF00756">
    <property type="entry name" value="Esterase"/>
    <property type="match status" value="1"/>
</dbReference>
<comment type="caution">
    <text evidence="4">The sequence shown here is derived from an EMBL/GenBank/DDBJ whole genome shotgun (WGS) entry which is preliminary data.</text>
</comment>
<sequence length="633" mass="71013">MKKKHILLAVTVWLCSAMTQAQDRNFHIYLCFGQSNMEGNTRIEPQDKENIDPRFRVMAAVDCPELQREKGHWYTAVPPLARCNTGLTPADWFGRTLVENLPKDVRVGIIMVAVGGCKIELFDKKGYQSYTKTAPEWMRGMIEAYGGNPYGRLVELAKLAQKDGVIKGILLHQGESNTNEAAWPGKVKAVYDNLLKDLKLKSNSIPLLVGEVVHADQGGVCASHNALIDKLPEIIPAAHTVSSQGCPVAFDNLHFNALGYRILGERYAQTMLELLGYPKDQMISVVATPAKTNVPNASFPAILSDSRVKFRIIAPEAKQIQVDLGKKYDMKRDAEGVWTCTTDPQSPGFHYYSLLIDGVAVADPASETFYGMGRMAAGIEIPFEGDEFYQVKNVPHGLIRSQRYYSDLTKSWRHMFIYTPPSYDKDNAKKYPVLYIQHGGGEDERGWAQQGHTDIILDNLIAEGKAREMIVVMANGNVGSMNFGHALGKDAFSLELLQSVIPFVEKNYRTLTDPANRALAGLSMGGIQTLNTGLPNTDKFAWLGVFSSGWFTQSDNSVMYDYLVKNKDLVNRNLKSLFLTMGDKEDIAYENCQKMKAEFDRIGLRYSYYDYPGGHTWPVWRENLYRFSQILFK</sequence>
<dbReference type="Gene3D" id="3.40.50.1110">
    <property type="entry name" value="SGNH hydrolase"/>
    <property type="match status" value="1"/>
</dbReference>
<name>A0A840D7E2_9BACE</name>
<dbReference type="AlphaFoldDB" id="A0A840D7E2"/>
<dbReference type="Gene3D" id="3.40.50.1820">
    <property type="entry name" value="alpha/beta hydrolase"/>
    <property type="match status" value="1"/>
</dbReference>
<dbReference type="CDD" id="cd02858">
    <property type="entry name" value="E_set_Esterase_N"/>
    <property type="match status" value="1"/>
</dbReference>
<keyword evidence="2" id="KW-0732">Signal</keyword>
<proteinExistence type="predicted"/>
<feature type="domain" description="Sialate O-acetylesterase" evidence="3">
    <location>
        <begin position="26"/>
        <end position="272"/>
    </location>
</feature>
<dbReference type="SUPFAM" id="SSF53474">
    <property type="entry name" value="alpha/beta-Hydrolases"/>
    <property type="match status" value="1"/>
</dbReference>
<keyword evidence="5" id="KW-1185">Reference proteome</keyword>
<keyword evidence="1" id="KW-0378">Hydrolase</keyword>
<reference evidence="4" key="1">
    <citation type="submission" date="2020-08" db="EMBL/GenBank/DDBJ databases">
        <title>Genomic Encyclopedia of Type Strains, Phase IV (KMG-IV): sequencing the most valuable type-strain genomes for metagenomic binning, comparative biology and taxonomic classification.</title>
        <authorList>
            <person name="Goeker M."/>
        </authorList>
    </citation>
    <scope>NUCLEOTIDE SEQUENCE [LARGE SCALE GENOMIC DNA]</scope>
    <source>
        <strain evidence="4">DSM 105720</strain>
    </source>
</reference>
<dbReference type="InterPro" id="IPR013783">
    <property type="entry name" value="Ig-like_fold"/>
</dbReference>
<evidence type="ECO:0000256" key="1">
    <source>
        <dbReference type="ARBA" id="ARBA00022801"/>
    </source>
</evidence>
<dbReference type="SUPFAM" id="SSF52266">
    <property type="entry name" value="SGNH hydrolase"/>
    <property type="match status" value="1"/>
</dbReference>
<dbReference type="InterPro" id="IPR000801">
    <property type="entry name" value="Esterase-like"/>
</dbReference>
<dbReference type="InterPro" id="IPR014756">
    <property type="entry name" value="Ig_E-set"/>
</dbReference>
<dbReference type="InterPro" id="IPR029058">
    <property type="entry name" value="AB_hydrolase_fold"/>
</dbReference>
<protein>
    <submittedName>
        <fullName evidence="4">Enterochelin esterase-like enzyme</fullName>
    </submittedName>
</protein>
<gene>
    <name evidence="4" type="ORF">GGR06_002147</name>
</gene>
<dbReference type="SUPFAM" id="SSF81296">
    <property type="entry name" value="E set domains"/>
    <property type="match status" value="1"/>
</dbReference>
<dbReference type="Proteomes" id="UP000560658">
    <property type="component" value="Unassembled WGS sequence"/>
</dbReference>
<dbReference type="PANTHER" id="PTHR48098">
    <property type="entry name" value="ENTEROCHELIN ESTERASE-RELATED"/>
    <property type="match status" value="1"/>
</dbReference>
<dbReference type="InterPro" id="IPR050583">
    <property type="entry name" value="Mycobacterial_A85_antigen"/>
</dbReference>
<feature type="signal peptide" evidence="2">
    <location>
        <begin position="1"/>
        <end position="21"/>
    </location>
</feature>
<evidence type="ECO:0000313" key="5">
    <source>
        <dbReference type="Proteomes" id="UP000560658"/>
    </source>
</evidence>
<dbReference type="RefSeq" id="WP_044164795.1">
    <property type="nucleotide sequence ID" value="NZ_JACIER010000008.1"/>
</dbReference>
<organism evidence="4 5">
    <name type="scientific">Bacteroides reticulotermitis</name>
    <dbReference type="NCBI Taxonomy" id="1133319"/>
    <lineage>
        <taxon>Bacteria</taxon>
        <taxon>Pseudomonadati</taxon>
        <taxon>Bacteroidota</taxon>
        <taxon>Bacteroidia</taxon>
        <taxon>Bacteroidales</taxon>
        <taxon>Bacteroidaceae</taxon>
        <taxon>Bacteroides</taxon>
    </lineage>
</organism>
<dbReference type="InterPro" id="IPR005181">
    <property type="entry name" value="SASA"/>
</dbReference>
<dbReference type="GO" id="GO:0016747">
    <property type="term" value="F:acyltransferase activity, transferring groups other than amino-acyl groups"/>
    <property type="evidence" value="ECO:0007669"/>
    <property type="project" value="TreeGrafter"/>
</dbReference>
<evidence type="ECO:0000259" key="3">
    <source>
        <dbReference type="Pfam" id="PF03629"/>
    </source>
</evidence>
<dbReference type="Gene3D" id="2.60.40.10">
    <property type="entry name" value="Immunoglobulins"/>
    <property type="match status" value="1"/>
</dbReference>
<evidence type="ECO:0000256" key="2">
    <source>
        <dbReference type="SAM" id="SignalP"/>
    </source>
</evidence>
<accession>A0A840D7E2</accession>
<dbReference type="GO" id="GO:0016788">
    <property type="term" value="F:hydrolase activity, acting on ester bonds"/>
    <property type="evidence" value="ECO:0007669"/>
    <property type="project" value="UniProtKB-ARBA"/>
</dbReference>
<feature type="chain" id="PRO_5033004327" evidence="2">
    <location>
        <begin position="22"/>
        <end position="633"/>
    </location>
</feature>
<dbReference type="Pfam" id="PF03629">
    <property type="entry name" value="SASA"/>
    <property type="match status" value="1"/>
</dbReference>
<dbReference type="PANTHER" id="PTHR48098:SF1">
    <property type="entry name" value="DIACYLGLYCEROL ACYLTRANSFERASE_MYCOLYLTRANSFERASE AG85A"/>
    <property type="match status" value="1"/>
</dbReference>
<dbReference type="EMBL" id="JACIER010000008">
    <property type="protein sequence ID" value="MBB4044353.1"/>
    <property type="molecule type" value="Genomic_DNA"/>
</dbReference>